<dbReference type="PROSITE" id="PS50035">
    <property type="entry name" value="PLD"/>
    <property type="match status" value="2"/>
</dbReference>
<dbReference type="EMBL" id="CP038437">
    <property type="protein sequence ID" value="QEM82501.1"/>
    <property type="molecule type" value="Genomic_DNA"/>
</dbReference>
<dbReference type="PANTHER" id="PTHR21248">
    <property type="entry name" value="CARDIOLIPIN SYNTHASE"/>
    <property type="match status" value="1"/>
</dbReference>
<dbReference type="GO" id="GO:0032049">
    <property type="term" value="P:cardiolipin biosynthetic process"/>
    <property type="evidence" value="ECO:0007669"/>
    <property type="project" value="UniProtKB-ARBA"/>
</dbReference>
<dbReference type="Gene3D" id="3.30.870.10">
    <property type="entry name" value="Endonuclease Chain A"/>
    <property type="match status" value="2"/>
</dbReference>
<dbReference type="PANTHER" id="PTHR21248:SF12">
    <property type="entry name" value="CARDIOLIPIN SYNTHASE C"/>
    <property type="match status" value="1"/>
</dbReference>
<dbReference type="InterPro" id="IPR025202">
    <property type="entry name" value="PLD-like_dom"/>
</dbReference>
<dbReference type="CDD" id="cd09111">
    <property type="entry name" value="PLDc_ymdC_like_1"/>
    <property type="match status" value="1"/>
</dbReference>
<dbReference type="RefSeq" id="WP_149285625.1">
    <property type="nucleotide sequence ID" value="NZ_CP038437.2"/>
</dbReference>
<proteinExistence type="predicted"/>
<feature type="domain" description="PLD phosphodiesterase" evidence="1">
    <location>
        <begin position="410"/>
        <end position="437"/>
    </location>
</feature>
<sequence length="519" mass="57325">MTSMPLFTLRGVLAIALTLMLNGCGALPSLEGRSETAFLPAEQARHTRLGEMIDPLEAAHPDKSGLHPLRRAHDAFAARLLLAQAAEQTIDVQYYIWHDDLSGTMLYNALLEAADRGVRVRLLLDDTNTTGLDEKMAALDAHPDIEVRLFNPFLVRAPRFVGYLADFSRANRRMHNKSFTVDNQATVIGGRNVGDEYFGASDDIAFADLDVVAIGPVVQQVSEDFDRYWASQSAYPASRMIDSVGRPGLARFQAETRAVMASPAAHEYRQVLEQSDLVQSLNEGTLELVWAKTTLVSDDPSKGLGLASDDDLLMERMRKLLGWPEKSVELVSPYFVPAEMGTQMFTDMEKEGVQVTILTNALEATDVAAVHAGYAKRRRALLEAGVRLFELRRSPSAPERSESAGPFGSSGASLHAKTFAVDGERLFVGSFNFDPRSAKLNTELGFVVESPELAQEMARVFNTDVIDNAYEVKLDDDGSMYWLERTPEGVFRYDGEPNVGIFRRALVSVVSILPVEWML</sequence>
<dbReference type="CDD" id="cd09113">
    <property type="entry name" value="PLDc_ymdC_like_2"/>
    <property type="match status" value="1"/>
</dbReference>
<dbReference type="FunFam" id="3.30.870.10:FF:000024">
    <property type="entry name" value="Cardiolipin synthase C"/>
    <property type="match status" value="1"/>
</dbReference>
<feature type="domain" description="PLD phosphodiesterase" evidence="1">
    <location>
        <begin position="170"/>
        <end position="197"/>
    </location>
</feature>
<evidence type="ECO:0000313" key="2">
    <source>
        <dbReference type="EMBL" id="QEM82501.1"/>
    </source>
</evidence>
<dbReference type="GO" id="GO:0030572">
    <property type="term" value="F:phosphatidyltransferase activity"/>
    <property type="evidence" value="ECO:0007669"/>
    <property type="project" value="UniProtKB-ARBA"/>
</dbReference>
<dbReference type="Pfam" id="PF13091">
    <property type="entry name" value="PLDc_2"/>
    <property type="match status" value="2"/>
</dbReference>
<accession>A0A5C1NIB7</accession>
<evidence type="ECO:0000313" key="3">
    <source>
        <dbReference type="Proteomes" id="UP000324285"/>
    </source>
</evidence>
<reference evidence="2" key="1">
    <citation type="submission" date="2021-02" db="EMBL/GenBank/DDBJ databases">
        <title>Strain Y2R2, a novel species of the genus Halomonas.</title>
        <authorList>
            <person name="Huang H."/>
        </authorList>
    </citation>
    <scope>NUCLEOTIDE SEQUENCE</scope>
    <source>
        <strain evidence="2">Y2R2</strain>
    </source>
</reference>
<name>A0A5C1NIB7_9GAMM</name>
<dbReference type="AlphaFoldDB" id="A0A5C1NIB7"/>
<evidence type="ECO:0000259" key="1">
    <source>
        <dbReference type="PROSITE" id="PS50035"/>
    </source>
</evidence>
<protein>
    <submittedName>
        <fullName evidence="2">Phospholipase D family protein</fullName>
    </submittedName>
</protein>
<dbReference type="SMART" id="SM00155">
    <property type="entry name" value="PLDc"/>
    <property type="match status" value="2"/>
</dbReference>
<keyword evidence="3" id="KW-1185">Reference proteome</keyword>
<gene>
    <name evidence="2" type="ORF">E4T21_13805</name>
</gene>
<dbReference type="KEGG" id="hbh:E4T21_13805"/>
<dbReference type="OrthoDB" id="9814092at2"/>
<organism evidence="2 3">
    <name type="scientific">Halomonas binhaiensis</name>
    <dbReference type="NCBI Taxonomy" id="2562282"/>
    <lineage>
        <taxon>Bacteria</taxon>
        <taxon>Pseudomonadati</taxon>
        <taxon>Pseudomonadota</taxon>
        <taxon>Gammaproteobacteria</taxon>
        <taxon>Oceanospirillales</taxon>
        <taxon>Halomonadaceae</taxon>
        <taxon>Halomonas</taxon>
    </lineage>
</organism>
<dbReference type="SUPFAM" id="SSF56024">
    <property type="entry name" value="Phospholipase D/nuclease"/>
    <property type="match status" value="2"/>
</dbReference>
<dbReference type="InterPro" id="IPR001736">
    <property type="entry name" value="PLipase_D/transphosphatidylase"/>
</dbReference>
<dbReference type="Proteomes" id="UP000324285">
    <property type="component" value="Chromosome"/>
</dbReference>